<evidence type="ECO:0000259" key="4">
    <source>
        <dbReference type="PROSITE" id="PS01124"/>
    </source>
</evidence>
<keyword evidence="1" id="KW-0805">Transcription regulation</keyword>
<dbReference type="AlphaFoldDB" id="A0A1D8GMF9"/>
<dbReference type="SMART" id="SM00342">
    <property type="entry name" value="HTH_ARAC"/>
    <property type="match status" value="1"/>
</dbReference>
<organism evidence="5 6">
    <name type="scientific">Geosporobacter ferrireducens</name>
    <dbReference type="NCBI Taxonomy" id="1424294"/>
    <lineage>
        <taxon>Bacteria</taxon>
        <taxon>Bacillati</taxon>
        <taxon>Bacillota</taxon>
        <taxon>Clostridia</taxon>
        <taxon>Peptostreptococcales</taxon>
        <taxon>Thermotaleaceae</taxon>
        <taxon>Geosporobacter</taxon>
    </lineage>
</organism>
<dbReference type="SUPFAM" id="SSF51215">
    <property type="entry name" value="Regulatory protein AraC"/>
    <property type="match status" value="1"/>
</dbReference>
<keyword evidence="3" id="KW-0804">Transcription</keyword>
<dbReference type="PANTHER" id="PTHR43280">
    <property type="entry name" value="ARAC-FAMILY TRANSCRIPTIONAL REGULATOR"/>
    <property type="match status" value="1"/>
</dbReference>
<dbReference type="STRING" id="1424294.Gferi_22570"/>
<dbReference type="GO" id="GO:0043565">
    <property type="term" value="F:sequence-specific DNA binding"/>
    <property type="evidence" value="ECO:0007669"/>
    <property type="project" value="InterPro"/>
</dbReference>
<dbReference type="EMBL" id="CP017269">
    <property type="protein sequence ID" value="AOT72075.1"/>
    <property type="molecule type" value="Genomic_DNA"/>
</dbReference>
<proteinExistence type="predicted"/>
<evidence type="ECO:0000256" key="1">
    <source>
        <dbReference type="ARBA" id="ARBA00023015"/>
    </source>
</evidence>
<dbReference type="RefSeq" id="WP_069980390.1">
    <property type="nucleotide sequence ID" value="NZ_CP017269.1"/>
</dbReference>
<gene>
    <name evidence="5" type="ORF">Gferi_22570</name>
</gene>
<dbReference type="Gene3D" id="1.10.10.60">
    <property type="entry name" value="Homeodomain-like"/>
    <property type="match status" value="2"/>
</dbReference>
<evidence type="ECO:0000256" key="2">
    <source>
        <dbReference type="ARBA" id="ARBA00023125"/>
    </source>
</evidence>
<accession>A0A1D8GMF9</accession>
<name>A0A1D8GMF9_9FIRM</name>
<dbReference type="InterPro" id="IPR037923">
    <property type="entry name" value="HTH-like"/>
</dbReference>
<dbReference type="Pfam" id="PF12833">
    <property type="entry name" value="HTH_18"/>
    <property type="match status" value="1"/>
</dbReference>
<dbReference type="GO" id="GO:0003700">
    <property type="term" value="F:DNA-binding transcription factor activity"/>
    <property type="evidence" value="ECO:0007669"/>
    <property type="project" value="InterPro"/>
</dbReference>
<dbReference type="InterPro" id="IPR009057">
    <property type="entry name" value="Homeodomain-like_sf"/>
</dbReference>
<dbReference type="PROSITE" id="PS00041">
    <property type="entry name" value="HTH_ARAC_FAMILY_1"/>
    <property type="match status" value="1"/>
</dbReference>
<dbReference type="PROSITE" id="PS01124">
    <property type="entry name" value="HTH_ARAC_FAMILY_2"/>
    <property type="match status" value="1"/>
</dbReference>
<dbReference type="KEGG" id="gfe:Gferi_22570"/>
<keyword evidence="6" id="KW-1185">Reference proteome</keyword>
<dbReference type="Proteomes" id="UP000095743">
    <property type="component" value="Chromosome"/>
</dbReference>
<dbReference type="OrthoDB" id="249627at2"/>
<dbReference type="InterPro" id="IPR018062">
    <property type="entry name" value="HTH_AraC-typ_CS"/>
</dbReference>
<dbReference type="Gene3D" id="2.60.120.10">
    <property type="entry name" value="Jelly Rolls"/>
    <property type="match status" value="1"/>
</dbReference>
<evidence type="ECO:0000313" key="6">
    <source>
        <dbReference type="Proteomes" id="UP000095743"/>
    </source>
</evidence>
<evidence type="ECO:0000313" key="5">
    <source>
        <dbReference type="EMBL" id="AOT72075.1"/>
    </source>
</evidence>
<reference evidence="5 6" key="1">
    <citation type="submission" date="2016-09" db="EMBL/GenBank/DDBJ databases">
        <title>Genomic analysis reveals versatility of anaerobic energy metabolism of Geosporobacter ferrireducens IRF9 of phylum Firmicutes.</title>
        <authorList>
            <person name="Kim S.-J."/>
        </authorList>
    </citation>
    <scope>NUCLEOTIDE SEQUENCE [LARGE SCALE GENOMIC DNA]</scope>
    <source>
        <strain evidence="5 6">IRF9</strain>
    </source>
</reference>
<sequence length="300" mass="34457">MQYSIKVHRIVKQKKGANEYIEKHSHKFFHYIYGLGGTGKIIIDSQSVLAQKYSLIMIPPGTEHAIYGIDDFSSFDIKFSCDSILTEKLSKIGYCINEVSDYEDKLIKDVFDEAVCSDPLFEDIINIRILELVFRIMRRNKEGIHMTSNKQFIDNFLGDNNNKTIGKMREIINYIENNITQPIKITDLANLCGYSGSYFSTYFRECVGCTPSRYINLKKVELAKTMMMSTNLNVTQVSEALGFESVHYFSKVFKKIVGMPPITYHKRTNINMSINVIKDSTFTPAGQYEIPIKVINYKES</sequence>
<feature type="domain" description="HTH araC/xylS-type" evidence="4">
    <location>
        <begin position="169"/>
        <end position="267"/>
    </location>
</feature>
<dbReference type="InterPro" id="IPR014710">
    <property type="entry name" value="RmlC-like_jellyroll"/>
</dbReference>
<protein>
    <recommendedName>
        <fullName evidence="4">HTH araC/xylS-type domain-containing protein</fullName>
    </recommendedName>
</protein>
<evidence type="ECO:0000256" key="3">
    <source>
        <dbReference type="ARBA" id="ARBA00023163"/>
    </source>
</evidence>
<dbReference type="InterPro" id="IPR018060">
    <property type="entry name" value="HTH_AraC"/>
</dbReference>
<dbReference type="PANTHER" id="PTHR43280:SF2">
    <property type="entry name" value="HTH-TYPE TRANSCRIPTIONAL REGULATOR EXSA"/>
    <property type="match status" value="1"/>
</dbReference>
<keyword evidence="2" id="KW-0238">DNA-binding</keyword>
<dbReference type="SUPFAM" id="SSF46689">
    <property type="entry name" value="Homeodomain-like"/>
    <property type="match status" value="2"/>
</dbReference>